<evidence type="ECO:0000313" key="5">
    <source>
        <dbReference type="Proteomes" id="UP000233551"/>
    </source>
</evidence>
<comment type="similarity">
    <text evidence="1">Belongs to the protease inhibitor I13 (potato type I serine protease inhibitor) family.</text>
</comment>
<dbReference type="STRING" id="22663.A0A2I0K1R4"/>
<dbReference type="AlphaFoldDB" id="A0A2I0K1R4"/>
<dbReference type="InterPro" id="IPR036354">
    <property type="entry name" value="Prot_inh_pot1_sf"/>
</dbReference>
<name>A0A2I0K1R4_PUNGR</name>
<dbReference type="PANTHER" id="PTHR33091">
    <property type="entry name" value="PROTEIN, PUTATIVE, EXPRESSED-RELATED"/>
    <property type="match status" value="1"/>
</dbReference>
<dbReference type="SUPFAM" id="SSF54654">
    <property type="entry name" value="CI-2 family of serine protease inhibitors"/>
    <property type="match status" value="1"/>
</dbReference>
<gene>
    <name evidence="4" type="ORF">CRG98_017958</name>
</gene>
<dbReference type="InterPro" id="IPR000864">
    <property type="entry name" value="Prot_inh_pot1"/>
</dbReference>
<keyword evidence="2" id="KW-0646">Protease inhibitor</keyword>
<dbReference type="PANTHER" id="PTHR33091:SF83">
    <property type="entry name" value="SERINE PROTEASE INHIBITOR, POTATO INHIBITOR I-TYPE FAMILY PROTEIN-RELATED"/>
    <property type="match status" value="1"/>
</dbReference>
<dbReference type="Proteomes" id="UP000233551">
    <property type="component" value="Unassembled WGS sequence"/>
</dbReference>
<dbReference type="PRINTS" id="PR00292">
    <property type="entry name" value="POTATOINHBTR"/>
</dbReference>
<dbReference type="GO" id="GO:0004867">
    <property type="term" value="F:serine-type endopeptidase inhibitor activity"/>
    <property type="evidence" value="ECO:0007669"/>
    <property type="project" value="UniProtKB-KW"/>
</dbReference>
<sequence length="71" mass="7844">MQSSTLHGKTSWPELVGKKGEAAMASIKSENPNLNAFTIKEGTPVTRDYRVDRVRVWVDDSDLVTRVPTVG</sequence>
<keyword evidence="3" id="KW-0722">Serine protease inhibitor</keyword>
<accession>A0A2I0K1R4</accession>
<comment type="caution">
    <text evidence="4">The sequence shown here is derived from an EMBL/GenBank/DDBJ whole genome shotgun (WGS) entry which is preliminary data.</text>
</comment>
<dbReference type="Gene3D" id="3.30.10.10">
    <property type="entry name" value="Trypsin Inhibitor V, subunit A"/>
    <property type="match status" value="1"/>
</dbReference>
<evidence type="ECO:0000256" key="1">
    <source>
        <dbReference type="ARBA" id="ARBA00008210"/>
    </source>
</evidence>
<proteinExistence type="inferred from homology"/>
<evidence type="ECO:0000313" key="4">
    <source>
        <dbReference type="EMBL" id="PKI61646.1"/>
    </source>
</evidence>
<organism evidence="4 5">
    <name type="scientific">Punica granatum</name>
    <name type="common">Pomegranate</name>
    <dbReference type="NCBI Taxonomy" id="22663"/>
    <lineage>
        <taxon>Eukaryota</taxon>
        <taxon>Viridiplantae</taxon>
        <taxon>Streptophyta</taxon>
        <taxon>Embryophyta</taxon>
        <taxon>Tracheophyta</taxon>
        <taxon>Spermatophyta</taxon>
        <taxon>Magnoliopsida</taxon>
        <taxon>eudicotyledons</taxon>
        <taxon>Gunneridae</taxon>
        <taxon>Pentapetalae</taxon>
        <taxon>rosids</taxon>
        <taxon>malvids</taxon>
        <taxon>Myrtales</taxon>
        <taxon>Lythraceae</taxon>
        <taxon>Punica</taxon>
    </lineage>
</organism>
<keyword evidence="5" id="KW-1185">Reference proteome</keyword>
<dbReference type="GO" id="GO:0009611">
    <property type="term" value="P:response to wounding"/>
    <property type="evidence" value="ECO:0007669"/>
    <property type="project" value="InterPro"/>
</dbReference>
<dbReference type="EMBL" id="PGOL01001021">
    <property type="protein sequence ID" value="PKI61646.1"/>
    <property type="molecule type" value="Genomic_DNA"/>
</dbReference>
<dbReference type="PROSITE" id="PS00285">
    <property type="entry name" value="POTATO_INHIBITOR"/>
    <property type="match status" value="1"/>
</dbReference>
<dbReference type="Pfam" id="PF00280">
    <property type="entry name" value="potato_inhibit"/>
    <property type="match status" value="1"/>
</dbReference>
<evidence type="ECO:0000256" key="3">
    <source>
        <dbReference type="ARBA" id="ARBA00022900"/>
    </source>
</evidence>
<evidence type="ECO:0000256" key="2">
    <source>
        <dbReference type="ARBA" id="ARBA00022690"/>
    </source>
</evidence>
<protein>
    <submittedName>
        <fullName evidence="4">Uncharacterized protein</fullName>
    </submittedName>
</protein>
<reference evidence="4 5" key="1">
    <citation type="submission" date="2017-11" db="EMBL/GenBank/DDBJ databases">
        <title>De-novo sequencing of pomegranate (Punica granatum L.) genome.</title>
        <authorList>
            <person name="Akparov Z."/>
            <person name="Amiraslanov A."/>
            <person name="Hajiyeva S."/>
            <person name="Abbasov M."/>
            <person name="Kaur K."/>
            <person name="Hamwieh A."/>
            <person name="Solovyev V."/>
            <person name="Salamov A."/>
            <person name="Braich B."/>
            <person name="Kosarev P."/>
            <person name="Mahmoud A."/>
            <person name="Hajiyev E."/>
            <person name="Babayeva S."/>
            <person name="Izzatullayeva V."/>
            <person name="Mammadov A."/>
            <person name="Mammadov A."/>
            <person name="Sharifova S."/>
            <person name="Ojaghi J."/>
            <person name="Eynullazada K."/>
            <person name="Bayramov B."/>
            <person name="Abdulazimova A."/>
            <person name="Shahmuradov I."/>
        </authorList>
    </citation>
    <scope>NUCLEOTIDE SEQUENCE [LARGE SCALE GENOMIC DNA]</scope>
    <source>
        <strain evidence="5">cv. AG2017</strain>
        <tissue evidence="4">Leaf</tissue>
    </source>
</reference>